<evidence type="ECO:0000313" key="3">
    <source>
        <dbReference type="Proteomes" id="UP000451565"/>
    </source>
</evidence>
<dbReference type="Proteomes" id="UP000451565">
    <property type="component" value="Unassembled WGS sequence"/>
</dbReference>
<keyword evidence="3" id="KW-1185">Reference proteome</keyword>
<dbReference type="RefSeq" id="WP_153233701.1">
    <property type="nucleotide sequence ID" value="NZ_WINI01000001.1"/>
</dbReference>
<dbReference type="PROSITE" id="PS51257">
    <property type="entry name" value="PROKAR_LIPOPROTEIN"/>
    <property type="match status" value="1"/>
</dbReference>
<reference evidence="2 3" key="1">
    <citation type="submission" date="2019-10" db="EMBL/GenBank/DDBJ databases">
        <title>Glaciimonas soli sp. nov., a psychrophilic bacterium isolated from the forest soil of a high elevation mountain in Taiwan.</title>
        <authorList>
            <person name="Wang L.-T."/>
            <person name="Shieh W.Y."/>
        </authorList>
    </citation>
    <scope>NUCLEOTIDE SEQUENCE [LARGE SCALE GENOMIC DNA]</scope>
    <source>
        <strain evidence="2 3">GS1</strain>
    </source>
</reference>
<dbReference type="OrthoDB" id="8656856at2"/>
<dbReference type="EMBL" id="WINI01000001">
    <property type="protein sequence ID" value="MQR00191.1"/>
    <property type="molecule type" value="Genomic_DNA"/>
</dbReference>
<keyword evidence="1" id="KW-0732">Signal</keyword>
<protein>
    <submittedName>
        <fullName evidence="2">DUF3304 domain-containing protein</fullName>
    </submittedName>
</protein>
<organism evidence="2 3">
    <name type="scientific">Glaciimonas soli</name>
    <dbReference type="NCBI Taxonomy" id="2590999"/>
    <lineage>
        <taxon>Bacteria</taxon>
        <taxon>Pseudomonadati</taxon>
        <taxon>Pseudomonadota</taxon>
        <taxon>Betaproteobacteria</taxon>
        <taxon>Burkholderiales</taxon>
        <taxon>Oxalobacteraceae</taxon>
        <taxon>Glaciimonas</taxon>
    </lineage>
</organism>
<dbReference type="InterPro" id="IPR021733">
    <property type="entry name" value="DUF3304"/>
</dbReference>
<evidence type="ECO:0000313" key="2">
    <source>
        <dbReference type="EMBL" id="MQR00191.1"/>
    </source>
</evidence>
<accession>A0A843YS52</accession>
<sequence>MKLTHSILLVTTLILSACTAPTLITEQVTAKNLSPLVNIPMIATDIGCFSHDGAPAITSFYVQEPFSKRMVGGLSCGGIAALGYIIPRQWQPGLKVKVRWKPDGRAWIEKTTTIKRYDQVGTIYVHFFQNDEVRIVSTARYGVGSPNHPILKSATVAPPEEE</sequence>
<feature type="signal peptide" evidence="1">
    <location>
        <begin position="1"/>
        <end position="30"/>
    </location>
</feature>
<comment type="caution">
    <text evidence="2">The sequence shown here is derived from an EMBL/GenBank/DDBJ whole genome shotgun (WGS) entry which is preliminary data.</text>
</comment>
<feature type="chain" id="PRO_5032459097" evidence="1">
    <location>
        <begin position="31"/>
        <end position="162"/>
    </location>
</feature>
<name>A0A843YS52_9BURK</name>
<dbReference type="AlphaFoldDB" id="A0A843YS52"/>
<proteinExistence type="predicted"/>
<evidence type="ECO:0000256" key="1">
    <source>
        <dbReference type="SAM" id="SignalP"/>
    </source>
</evidence>
<gene>
    <name evidence="2" type="ORF">GEV47_05780</name>
</gene>
<dbReference type="Pfam" id="PF11745">
    <property type="entry name" value="DUF3304"/>
    <property type="match status" value="1"/>
</dbReference>